<sequence length="424" mass="45695">MATNNARNILDGISIDQRLSTARAELSRIIVDRLTEEIPVYGTLPAEELRGEITRITAANIGTFIDMARDPEAPSARQVELIRESASRRAEEGVPLEAILSAYFLGTEICAERILADTSPTDLAEVAALHHRLLRYLRMTTTVIANVYLSERQATSGKNDRDSRAAMLSALLNESPEMAETAARAGIALPACYLAMSIAVSRHPDEQAAGTDPAIAGRRKIRRIRAAIERHASPSALSSLSGDQGIVLVPSSTAAADLSAADWRQMSELVERLRDAAGADIIAGLAAAEPDCVAAAARLAAEIRQVAETSGRPPGAYRLVDVLVEYQLTRPGPARDHLADLLRPIRDRPDLLTTLRTYLACDLDRRKTATRLRIHPNTVDYRLTKAATLTGLDPTRGTHLPTIHAAIAAHDARGAHPHVQTAAG</sequence>
<feature type="domain" description="PucR C-terminal helix-turn-helix" evidence="2">
    <location>
        <begin position="351"/>
        <end position="409"/>
    </location>
</feature>
<dbReference type="STRING" id="298654.FraEuI1c_4381"/>
<evidence type="ECO:0000259" key="2">
    <source>
        <dbReference type="Pfam" id="PF13556"/>
    </source>
</evidence>
<dbReference type="InterPro" id="IPR041522">
    <property type="entry name" value="CdaR_GGDEF"/>
</dbReference>
<dbReference type="Pfam" id="PF14361">
    <property type="entry name" value="RsbRD_N"/>
    <property type="match status" value="1"/>
</dbReference>
<dbReference type="OrthoDB" id="4571023at2"/>
<keyword evidence="6" id="KW-1185">Reference proteome</keyword>
<dbReference type="Pfam" id="PF13556">
    <property type="entry name" value="HTH_30"/>
    <property type="match status" value="1"/>
</dbReference>
<evidence type="ECO:0000313" key="5">
    <source>
        <dbReference type="EMBL" id="ADP82380.1"/>
    </source>
</evidence>
<name>E3JD96_PSEI1</name>
<evidence type="ECO:0000256" key="1">
    <source>
        <dbReference type="ARBA" id="ARBA00006754"/>
    </source>
</evidence>
<organism evidence="5 6">
    <name type="scientific">Pseudofrankia inefficax (strain DSM 45817 / CECT 9037 / DDB 130130 / EuI1c)</name>
    <name type="common">Frankia inefficax</name>
    <dbReference type="NCBI Taxonomy" id="298654"/>
    <lineage>
        <taxon>Bacteria</taxon>
        <taxon>Bacillati</taxon>
        <taxon>Actinomycetota</taxon>
        <taxon>Actinomycetes</taxon>
        <taxon>Frankiales</taxon>
        <taxon>Frankiaceae</taxon>
        <taxon>Pseudofrankia</taxon>
    </lineage>
</organism>
<evidence type="ECO:0000259" key="3">
    <source>
        <dbReference type="Pfam" id="PF14361"/>
    </source>
</evidence>
<dbReference type="InParanoid" id="E3JD96"/>
<dbReference type="KEGG" id="fri:FraEuI1c_4381"/>
<protein>
    <submittedName>
        <fullName evidence="5">Transcriptional regulator, CdaR</fullName>
    </submittedName>
</protein>
<gene>
    <name evidence="5" type="ordered locus">FraEuI1c_4381</name>
</gene>
<accession>E3JD96</accession>
<feature type="domain" description="CdaR GGDEF-like" evidence="4">
    <location>
        <begin position="175"/>
        <end position="302"/>
    </location>
</feature>
<feature type="domain" description="RsbT co-antagonist protein RsbRD N-terminal" evidence="3">
    <location>
        <begin position="25"/>
        <end position="157"/>
    </location>
</feature>
<reference evidence="5 6" key="1">
    <citation type="submission" date="2010-10" db="EMBL/GenBank/DDBJ databases">
        <title>Complete sequence of Frankia sp. EuI1c.</title>
        <authorList>
            <consortium name="US DOE Joint Genome Institute"/>
            <person name="Lucas S."/>
            <person name="Copeland A."/>
            <person name="Lapidus A."/>
            <person name="Cheng J.-F."/>
            <person name="Bruce D."/>
            <person name="Goodwin L."/>
            <person name="Pitluck S."/>
            <person name="Chertkov O."/>
            <person name="Detter J.C."/>
            <person name="Han C."/>
            <person name="Tapia R."/>
            <person name="Land M."/>
            <person name="Hauser L."/>
            <person name="Jeffries C."/>
            <person name="Kyrpides N."/>
            <person name="Ivanova N."/>
            <person name="Mikhailova N."/>
            <person name="Beauchemin N."/>
            <person name="Sen A."/>
            <person name="Sur S.A."/>
            <person name="Gtari M."/>
            <person name="Wall L."/>
            <person name="Tisa L."/>
            <person name="Woyke T."/>
        </authorList>
    </citation>
    <scope>NUCLEOTIDE SEQUENCE [LARGE SCALE GENOMIC DNA]</scope>
    <source>
        <strain evidence="6">DSM 45817 / CECT 9037 / EuI1c</strain>
    </source>
</reference>
<dbReference type="HOGENOM" id="CLU_053843_0_0_11"/>
<dbReference type="EMBL" id="CP002299">
    <property type="protein sequence ID" value="ADP82380.1"/>
    <property type="molecule type" value="Genomic_DNA"/>
</dbReference>
<dbReference type="PANTHER" id="PTHR33744">
    <property type="entry name" value="CARBOHYDRATE DIACID REGULATOR"/>
    <property type="match status" value="1"/>
</dbReference>
<proteinExistence type="inferred from homology"/>
<dbReference type="AlphaFoldDB" id="E3JD96"/>
<dbReference type="InterPro" id="IPR025751">
    <property type="entry name" value="RsbRD_N_dom"/>
</dbReference>
<dbReference type="Pfam" id="PF17853">
    <property type="entry name" value="GGDEF_2"/>
    <property type="match status" value="1"/>
</dbReference>
<dbReference type="Proteomes" id="UP000002484">
    <property type="component" value="Chromosome"/>
</dbReference>
<dbReference type="PANTHER" id="PTHR33744:SF1">
    <property type="entry name" value="DNA-BINDING TRANSCRIPTIONAL ACTIVATOR ADER"/>
    <property type="match status" value="1"/>
</dbReference>
<evidence type="ECO:0000313" key="6">
    <source>
        <dbReference type="Proteomes" id="UP000002484"/>
    </source>
</evidence>
<dbReference type="eggNOG" id="COG2508">
    <property type="taxonomic scope" value="Bacteria"/>
</dbReference>
<dbReference type="RefSeq" id="WP_013425498.1">
    <property type="nucleotide sequence ID" value="NC_014666.1"/>
</dbReference>
<dbReference type="InterPro" id="IPR025736">
    <property type="entry name" value="PucR_C-HTH_dom"/>
</dbReference>
<dbReference type="InterPro" id="IPR042070">
    <property type="entry name" value="PucR_C-HTH_sf"/>
</dbReference>
<comment type="similarity">
    <text evidence="1">Belongs to the CdaR family.</text>
</comment>
<dbReference type="Gene3D" id="1.10.10.2840">
    <property type="entry name" value="PucR C-terminal helix-turn-helix domain"/>
    <property type="match status" value="1"/>
</dbReference>
<dbReference type="InterPro" id="IPR051448">
    <property type="entry name" value="CdaR-like_regulators"/>
</dbReference>
<evidence type="ECO:0000259" key="4">
    <source>
        <dbReference type="Pfam" id="PF17853"/>
    </source>
</evidence>